<dbReference type="Proteomes" id="UP001190700">
    <property type="component" value="Unassembled WGS sequence"/>
</dbReference>
<feature type="non-terminal residue" evidence="7">
    <location>
        <position position="1"/>
    </location>
</feature>
<feature type="domain" description="FAD-binding" evidence="6">
    <location>
        <begin position="193"/>
        <end position="519"/>
    </location>
</feature>
<dbReference type="PRINTS" id="PR00420">
    <property type="entry name" value="RNGMNOXGNASE"/>
</dbReference>
<evidence type="ECO:0000256" key="4">
    <source>
        <dbReference type="ARBA" id="ARBA00023002"/>
    </source>
</evidence>
<protein>
    <recommendedName>
        <fullName evidence="6">FAD-binding domain-containing protein</fullName>
    </recommendedName>
</protein>
<gene>
    <name evidence="7" type="ORF">CYMTET_28729</name>
</gene>
<evidence type="ECO:0000313" key="7">
    <source>
        <dbReference type="EMBL" id="KAK3262415.1"/>
    </source>
</evidence>
<keyword evidence="3" id="KW-0274">FAD</keyword>
<evidence type="ECO:0000256" key="5">
    <source>
        <dbReference type="SAM" id="MobiDB-lite"/>
    </source>
</evidence>
<evidence type="ECO:0000256" key="3">
    <source>
        <dbReference type="ARBA" id="ARBA00022827"/>
    </source>
</evidence>
<accession>A0AAE0KVY1</accession>
<dbReference type="AlphaFoldDB" id="A0AAE0KVY1"/>
<proteinExistence type="predicted"/>
<organism evidence="7 8">
    <name type="scientific">Cymbomonas tetramitiformis</name>
    <dbReference type="NCBI Taxonomy" id="36881"/>
    <lineage>
        <taxon>Eukaryota</taxon>
        <taxon>Viridiplantae</taxon>
        <taxon>Chlorophyta</taxon>
        <taxon>Pyramimonadophyceae</taxon>
        <taxon>Pyramimonadales</taxon>
        <taxon>Pyramimonadaceae</taxon>
        <taxon>Cymbomonas</taxon>
    </lineage>
</organism>
<dbReference type="InterPro" id="IPR002938">
    <property type="entry name" value="FAD-bd"/>
</dbReference>
<dbReference type="EMBL" id="LGRX02016222">
    <property type="protein sequence ID" value="KAK3262415.1"/>
    <property type="molecule type" value="Genomic_DNA"/>
</dbReference>
<dbReference type="PANTHER" id="PTHR46496">
    <property type="match status" value="1"/>
</dbReference>
<keyword evidence="4" id="KW-0560">Oxidoreductase</keyword>
<evidence type="ECO:0000259" key="6">
    <source>
        <dbReference type="Pfam" id="PF01494"/>
    </source>
</evidence>
<dbReference type="PANTHER" id="PTHR46496:SF1">
    <property type="entry name" value="ZEAXANTHIN EPOXIDASE, CHLOROPLASTIC"/>
    <property type="match status" value="1"/>
</dbReference>
<evidence type="ECO:0000256" key="1">
    <source>
        <dbReference type="ARBA" id="ARBA00001974"/>
    </source>
</evidence>
<dbReference type="Pfam" id="PF01494">
    <property type="entry name" value="FAD_binding_3"/>
    <property type="match status" value="1"/>
</dbReference>
<keyword evidence="8" id="KW-1185">Reference proteome</keyword>
<dbReference type="SUPFAM" id="SSF51905">
    <property type="entry name" value="FAD/NAD(P)-binding domain"/>
    <property type="match status" value="1"/>
</dbReference>
<reference evidence="7 8" key="1">
    <citation type="journal article" date="2015" name="Genome Biol. Evol.">
        <title>Comparative Genomics of a Bacterivorous Green Alga Reveals Evolutionary Causalities and Consequences of Phago-Mixotrophic Mode of Nutrition.</title>
        <authorList>
            <person name="Burns J.A."/>
            <person name="Paasch A."/>
            <person name="Narechania A."/>
            <person name="Kim E."/>
        </authorList>
    </citation>
    <scope>NUCLEOTIDE SEQUENCE [LARGE SCALE GENOMIC DNA]</scope>
    <source>
        <strain evidence="7 8">PLY_AMNH</strain>
    </source>
</reference>
<evidence type="ECO:0000256" key="2">
    <source>
        <dbReference type="ARBA" id="ARBA00022630"/>
    </source>
</evidence>
<feature type="region of interest" description="Disordered" evidence="5">
    <location>
        <begin position="1"/>
        <end position="31"/>
    </location>
</feature>
<sequence>PEAEVTTDAGEAHRVVQPKDVASEAQGVEPEAEVTTYAGEAHGAARRRGVEPEVEVIDVLGGTAWCSRRMLRARRSGCRAGGGSVHRFSGEAHGGVEPEAEVTTDAGEAHGVVQPKDVAGEAQGVEPEEEMTTDVGKAHGVVRPKDVAGEAQALEPEYGAGIASIEARSVVPPKAIAMFAAAKTFSKEDPPTIAIAGGGIGGLTLAKGLAEQGWKVQVFEKTAQFRRFGGPIQLASNALSTLKAFDEVFFEKVMQKFTFTGCRTNGVVDGVRSEWYCAFNAIKELPEELGLPYTGVIDRSDLQELLVENLDDEVVQNETTVVGYERKTDGGVTVKLEGGKEMDFDALVGADGIWSSVRAQMWNEPERCLPYSGVSVYAGTTVMKTADYWETGYKVYIGPDKYFVTSDTGKGRIQWYVFLGGSPEDECPEKPIEALKAMFEGWCPEIHQVLDNTDPEEVQLRPLFERPPSVLKSWTDGCVTLLGDACHPMMPNLGQGGCQAIEDAFVLSQDLGGVKSSEDIQRVMCNYYSSRIVRTAIIQADDALPSYRQVTHCRRPVWTVIAKRHDPVIAKVMTSGLIAMG</sequence>
<dbReference type="Gene3D" id="3.50.50.60">
    <property type="entry name" value="FAD/NAD(P)-binding domain"/>
    <property type="match status" value="1"/>
</dbReference>
<keyword evidence="2" id="KW-0285">Flavoprotein</keyword>
<evidence type="ECO:0000313" key="8">
    <source>
        <dbReference type="Proteomes" id="UP001190700"/>
    </source>
</evidence>
<dbReference type="InterPro" id="IPR036188">
    <property type="entry name" value="FAD/NAD-bd_sf"/>
</dbReference>
<comment type="cofactor">
    <cofactor evidence="1">
        <name>FAD</name>
        <dbReference type="ChEBI" id="CHEBI:57692"/>
    </cofactor>
</comment>
<name>A0AAE0KVY1_9CHLO</name>
<dbReference type="GO" id="GO:0016491">
    <property type="term" value="F:oxidoreductase activity"/>
    <property type="evidence" value="ECO:0007669"/>
    <property type="project" value="UniProtKB-KW"/>
</dbReference>
<dbReference type="GO" id="GO:0071949">
    <property type="term" value="F:FAD binding"/>
    <property type="evidence" value="ECO:0007669"/>
    <property type="project" value="InterPro"/>
</dbReference>
<comment type="caution">
    <text evidence="7">The sequence shown here is derived from an EMBL/GenBank/DDBJ whole genome shotgun (WGS) entry which is preliminary data.</text>
</comment>